<dbReference type="PROSITE" id="PS51257">
    <property type="entry name" value="PROKAR_LIPOPROTEIN"/>
    <property type="match status" value="1"/>
</dbReference>
<dbReference type="SUPFAM" id="SSF48179">
    <property type="entry name" value="6-phosphogluconate dehydrogenase C-terminal domain-like"/>
    <property type="match status" value="1"/>
</dbReference>
<name>A0A1I5TH78_9PSEU</name>
<dbReference type="InterPro" id="IPR029154">
    <property type="entry name" value="HIBADH-like_NADP-bd"/>
</dbReference>
<keyword evidence="3" id="KW-0520">NAD</keyword>
<organism evidence="8 9">
    <name type="scientific">Amycolatopsis rubida</name>
    <dbReference type="NCBI Taxonomy" id="112413"/>
    <lineage>
        <taxon>Bacteria</taxon>
        <taxon>Bacillati</taxon>
        <taxon>Actinomycetota</taxon>
        <taxon>Actinomycetes</taxon>
        <taxon>Pseudonocardiales</taxon>
        <taxon>Pseudonocardiaceae</taxon>
        <taxon>Amycolatopsis</taxon>
    </lineage>
</organism>
<feature type="domain" description="6-phosphogluconate dehydrogenase NADP-binding" evidence="6">
    <location>
        <begin position="5"/>
        <end position="158"/>
    </location>
</feature>
<evidence type="ECO:0000256" key="3">
    <source>
        <dbReference type="ARBA" id="ARBA00023027"/>
    </source>
</evidence>
<sequence length="297" mass="30669">MRSRRIAVIGLGAMGSGMACALVDAGFSVTVFNRTGAKAERIGGAGVAVARSAAEAGADAGVVLLSLADEAAVAEVLFDSVLGHLEPGTTVIDTTTVSPAFARQAAERCAAAGARRVEACVVGNPHMAAVGELRIFTAGDRDDVEGVCDVLGALSKEQRFVGEPGRASVLKLAFNLLLGVQTVGLAEAVAFAEAMGLDREVLLHALENSGWRSPVLSFRAQFIRRRVYQPPGFRAALMHKDLSLGSSEADKRGADLPVVKCSLAQFESLLAAGRGDDDAAAVVDVRSKLTGLPSAKA</sequence>
<dbReference type="InterPro" id="IPR013328">
    <property type="entry name" value="6PGD_dom2"/>
</dbReference>
<evidence type="ECO:0000259" key="6">
    <source>
        <dbReference type="Pfam" id="PF03446"/>
    </source>
</evidence>
<evidence type="ECO:0000256" key="2">
    <source>
        <dbReference type="ARBA" id="ARBA00023002"/>
    </source>
</evidence>
<gene>
    <name evidence="8" type="ORF">SAMN05421854_107109</name>
</gene>
<evidence type="ECO:0000256" key="5">
    <source>
        <dbReference type="SAM" id="SignalP"/>
    </source>
</evidence>
<comment type="similarity">
    <text evidence="1">Belongs to the HIBADH-related family.</text>
</comment>
<dbReference type="EMBL" id="FOWC01000007">
    <property type="protein sequence ID" value="SFP82432.1"/>
    <property type="molecule type" value="Genomic_DNA"/>
</dbReference>
<dbReference type="InterPro" id="IPR008927">
    <property type="entry name" value="6-PGluconate_DH-like_C_sf"/>
</dbReference>
<dbReference type="Gene3D" id="3.40.50.720">
    <property type="entry name" value="NAD(P)-binding Rossmann-like Domain"/>
    <property type="match status" value="1"/>
</dbReference>
<dbReference type="Pfam" id="PF14833">
    <property type="entry name" value="NAD_binding_11"/>
    <property type="match status" value="1"/>
</dbReference>
<evidence type="ECO:0000256" key="4">
    <source>
        <dbReference type="PIRSR" id="PIRSR000103-1"/>
    </source>
</evidence>
<dbReference type="RefSeq" id="WP_093574882.1">
    <property type="nucleotide sequence ID" value="NZ_FOWC01000007.1"/>
</dbReference>
<dbReference type="AlphaFoldDB" id="A0A1I5TH78"/>
<dbReference type="OrthoDB" id="3185659at2"/>
<dbReference type="InterPro" id="IPR015815">
    <property type="entry name" value="HIBADH-related"/>
</dbReference>
<dbReference type="GO" id="GO:0016491">
    <property type="term" value="F:oxidoreductase activity"/>
    <property type="evidence" value="ECO:0007669"/>
    <property type="project" value="UniProtKB-KW"/>
</dbReference>
<dbReference type="InterPro" id="IPR036291">
    <property type="entry name" value="NAD(P)-bd_dom_sf"/>
</dbReference>
<keyword evidence="5" id="KW-0732">Signal</keyword>
<dbReference type="GO" id="GO:0051287">
    <property type="term" value="F:NAD binding"/>
    <property type="evidence" value="ECO:0007669"/>
    <property type="project" value="InterPro"/>
</dbReference>
<proteinExistence type="inferred from homology"/>
<feature type="chain" id="PRO_5011613200" evidence="5">
    <location>
        <begin position="22"/>
        <end position="297"/>
    </location>
</feature>
<dbReference type="PANTHER" id="PTHR43060">
    <property type="entry name" value="3-HYDROXYISOBUTYRATE DEHYDROGENASE-LIKE 1, MITOCHONDRIAL-RELATED"/>
    <property type="match status" value="1"/>
</dbReference>
<feature type="signal peptide" evidence="5">
    <location>
        <begin position="1"/>
        <end position="21"/>
    </location>
</feature>
<feature type="active site" evidence="4">
    <location>
        <position position="171"/>
    </location>
</feature>
<dbReference type="Gene3D" id="1.10.1040.10">
    <property type="entry name" value="N-(1-d-carboxylethyl)-l-norvaline Dehydrogenase, domain 2"/>
    <property type="match status" value="1"/>
</dbReference>
<keyword evidence="2" id="KW-0560">Oxidoreductase</keyword>
<dbReference type="InterPro" id="IPR006115">
    <property type="entry name" value="6PGDH_NADP-bd"/>
</dbReference>
<evidence type="ECO:0000313" key="9">
    <source>
        <dbReference type="Proteomes" id="UP000199137"/>
    </source>
</evidence>
<dbReference type="PANTHER" id="PTHR43060:SF15">
    <property type="entry name" value="3-HYDROXYISOBUTYRATE DEHYDROGENASE-LIKE 1, MITOCHONDRIAL-RELATED"/>
    <property type="match status" value="1"/>
</dbReference>
<feature type="domain" description="3-hydroxyisobutyrate dehydrogenase-like NAD-binding" evidence="7">
    <location>
        <begin position="165"/>
        <end position="284"/>
    </location>
</feature>
<reference evidence="8 9" key="1">
    <citation type="submission" date="2016-10" db="EMBL/GenBank/DDBJ databases">
        <authorList>
            <person name="de Groot N.N."/>
        </authorList>
    </citation>
    <scope>NUCLEOTIDE SEQUENCE [LARGE SCALE GENOMIC DNA]</scope>
    <source>
        <strain evidence="8 9">DSM 44637</strain>
    </source>
</reference>
<dbReference type="PIRSF" id="PIRSF000103">
    <property type="entry name" value="HIBADH"/>
    <property type="match status" value="1"/>
</dbReference>
<evidence type="ECO:0000259" key="7">
    <source>
        <dbReference type="Pfam" id="PF14833"/>
    </source>
</evidence>
<dbReference type="Pfam" id="PF03446">
    <property type="entry name" value="NAD_binding_2"/>
    <property type="match status" value="1"/>
</dbReference>
<evidence type="ECO:0000256" key="1">
    <source>
        <dbReference type="ARBA" id="ARBA00009080"/>
    </source>
</evidence>
<accession>A0A1I5TH78</accession>
<dbReference type="SUPFAM" id="SSF51735">
    <property type="entry name" value="NAD(P)-binding Rossmann-fold domains"/>
    <property type="match status" value="1"/>
</dbReference>
<protein>
    <submittedName>
        <fullName evidence="8">3-hydroxyisobutyrate dehydrogenase</fullName>
    </submittedName>
</protein>
<dbReference type="STRING" id="112413.SAMN05421854_107109"/>
<evidence type="ECO:0000313" key="8">
    <source>
        <dbReference type="EMBL" id="SFP82432.1"/>
    </source>
</evidence>
<dbReference type="GO" id="GO:0050661">
    <property type="term" value="F:NADP binding"/>
    <property type="evidence" value="ECO:0007669"/>
    <property type="project" value="InterPro"/>
</dbReference>
<dbReference type="Proteomes" id="UP000199137">
    <property type="component" value="Unassembled WGS sequence"/>
</dbReference>